<dbReference type="Pfam" id="PF01464">
    <property type="entry name" value="SLT"/>
    <property type="match status" value="1"/>
</dbReference>
<feature type="domain" description="LysM" evidence="2">
    <location>
        <begin position="642"/>
        <end position="686"/>
    </location>
</feature>
<feature type="compositionally biased region" description="Polar residues" evidence="1">
    <location>
        <begin position="466"/>
        <end position="491"/>
    </location>
</feature>
<evidence type="ECO:0000313" key="4">
    <source>
        <dbReference type="Proteomes" id="UP000298616"/>
    </source>
</evidence>
<dbReference type="InterPro" id="IPR018392">
    <property type="entry name" value="LysM"/>
</dbReference>
<evidence type="ECO:0000256" key="1">
    <source>
        <dbReference type="SAM" id="MobiDB-lite"/>
    </source>
</evidence>
<dbReference type="Proteomes" id="UP000298616">
    <property type="component" value="Chromosome"/>
</dbReference>
<evidence type="ECO:0000259" key="2">
    <source>
        <dbReference type="PROSITE" id="PS51782"/>
    </source>
</evidence>
<dbReference type="Pfam" id="PF01476">
    <property type="entry name" value="LysM"/>
    <property type="match status" value="3"/>
</dbReference>
<dbReference type="OrthoDB" id="977752at2"/>
<reference evidence="3 4" key="1">
    <citation type="submission" date="2018-04" db="EMBL/GenBank/DDBJ databases">
        <title>Complete genome uncultured novel isolate.</title>
        <authorList>
            <person name="Merlino G."/>
        </authorList>
    </citation>
    <scope>NUCLEOTIDE SEQUENCE [LARGE SCALE GENOMIC DNA]</scope>
    <source>
        <strain evidence="4">R1DC9</strain>
    </source>
</reference>
<feature type="region of interest" description="Disordered" evidence="1">
    <location>
        <begin position="594"/>
        <end position="633"/>
    </location>
</feature>
<feature type="region of interest" description="Disordered" evidence="1">
    <location>
        <begin position="450"/>
        <end position="493"/>
    </location>
</feature>
<dbReference type="RefSeq" id="WP_137089536.1">
    <property type="nucleotide sequence ID" value="NZ_CP028923.1"/>
</dbReference>
<feature type="compositionally biased region" description="Polar residues" evidence="1">
    <location>
        <begin position="519"/>
        <end position="534"/>
    </location>
</feature>
<dbReference type="CDD" id="cd00118">
    <property type="entry name" value="LysM"/>
    <property type="match status" value="3"/>
</dbReference>
<protein>
    <recommendedName>
        <fullName evidence="2">LysM domain-containing protein</fullName>
    </recommendedName>
</protein>
<name>A0A4D7JZ39_9BACT</name>
<dbReference type="PANTHER" id="PTHR33734">
    <property type="entry name" value="LYSM DOMAIN-CONTAINING GPI-ANCHORED PROTEIN 2"/>
    <property type="match status" value="1"/>
</dbReference>
<dbReference type="EMBL" id="CP028923">
    <property type="protein sequence ID" value="QCK13944.1"/>
    <property type="molecule type" value="Genomic_DNA"/>
</dbReference>
<organism evidence="3 4">
    <name type="scientific">Mangrovivirga cuniculi</name>
    <dbReference type="NCBI Taxonomy" id="2715131"/>
    <lineage>
        <taxon>Bacteria</taxon>
        <taxon>Pseudomonadati</taxon>
        <taxon>Bacteroidota</taxon>
        <taxon>Cytophagia</taxon>
        <taxon>Cytophagales</taxon>
        <taxon>Mangrovivirgaceae</taxon>
        <taxon>Mangrovivirga</taxon>
    </lineage>
</organism>
<evidence type="ECO:0000313" key="3">
    <source>
        <dbReference type="EMBL" id="QCK13944.1"/>
    </source>
</evidence>
<feature type="domain" description="LysM" evidence="2">
    <location>
        <begin position="350"/>
        <end position="396"/>
    </location>
</feature>
<dbReference type="SUPFAM" id="SSF53955">
    <property type="entry name" value="Lysozyme-like"/>
    <property type="match status" value="1"/>
</dbReference>
<accession>A0A4D7JZ39</accession>
<dbReference type="CDD" id="cd16894">
    <property type="entry name" value="MltD-like"/>
    <property type="match status" value="1"/>
</dbReference>
<dbReference type="Gene3D" id="3.10.350.10">
    <property type="entry name" value="LysM domain"/>
    <property type="match status" value="3"/>
</dbReference>
<dbReference type="Gene3D" id="1.10.530.10">
    <property type="match status" value="1"/>
</dbReference>
<keyword evidence="4" id="KW-1185">Reference proteome</keyword>
<dbReference type="KEGG" id="fpf:DCC35_03825"/>
<dbReference type="AlphaFoldDB" id="A0A4D7JZ39"/>
<proteinExistence type="predicted"/>
<gene>
    <name evidence="3" type="ORF">DCC35_03825</name>
</gene>
<dbReference type="SMART" id="SM00257">
    <property type="entry name" value="LysM"/>
    <property type="match status" value="3"/>
</dbReference>
<dbReference type="InterPro" id="IPR023346">
    <property type="entry name" value="Lysozyme-like_dom_sf"/>
</dbReference>
<sequence length="767" mass="87077">MPEVIHFADLKLKLSNKLQKEIQAEVDNLTRYPKYFNIKVDRALMYFPLIERVFRQEKLPEDFKYLVLQESALIGDAVSSSNAVGYWQFKDFTGLEVGLKIDRRIDERMHIVRASEGAAKYLKTNNAFFDNWLYALQAYQMGRGGAEKVVDKRDYGAKKMNLDASLYWYVKKFLAHKIAFEHGIKQRMQPANDLVLVEYYDGAGLDLSDVSKKLKVSEEQLKTYNKWLRRGNIPDDQKLALLVPVSKEQAKYYIKGERLGVPEPTVITASNKIKSKRYLDPVVGIVPARLKVNGREAIVAEKGDTFEWLAVHAAIPLKRFLRYNDIEGNEKIENGQIFYTERKKGRANVHYHTLKKDESLWEVSQKYGIRLKSLLRKNRLDGQNDINVKPGLIVWLRDKRPKDEPYKYKQTQDIIPVEDNKKTIIAKSNDKPENLSGPIAINESGKLAVKENEKPVDEDNFEKSENISFNKPESSANQNNVIQGTSDNQVKSDSENIEAGKIIEFDQNQAETNVEKVKNTSAANQDILTIGSKQESPELDSKNEDDLDPSVKVSAPVNAKGKQQPVNNDIPVIAVDSLQPKVVVNEDGLDVISYGSNTESKSEQLENETDNPDEKDFDLIDSGKSNTIKSNEENKRDIESKNIHRVVRGDTYYSISRKYEVTVGELLRKNSLSIDSVLSIGQELKIPTDGESSDSDLIEARAYNKVDNSKGDDSSVSGFEVYIVKKGDSLYKIARENDVTIQQVMDWNGKADFNISEGERLKIKKVK</sequence>
<dbReference type="PROSITE" id="PS51782">
    <property type="entry name" value="LYSM"/>
    <property type="match status" value="3"/>
</dbReference>
<dbReference type="InterPro" id="IPR008258">
    <property type="entry name" value="Transglycosylase_SLT_dom_1"/>
</dbReference>
<dbReference type="PANTHER" id="PTHR33734:SF22">
    <property type="entry name" value="MEMBRANE-BOUND LYTIC MUREIN TRANSGLYCOSYLASE D"/>
    <property type="match status" value="1"/>
</dbReference>
<feature type="region of interest" description="Disordered" evidence="1">
    <location>
        <begin position="516"/>
        <end position="565"/>
    </location>
</feature>
<dbReference type="InterPro" id="IPR036779">
    <property type="entry name" value="LysM_dom_sf"/>
</dbReference>
<dbReference type="SUPFAM" id="SSF54106">
    <property type="entry name" value="LysM domain"/>
    <property type="match status" value="3"/>
</dbReference>
<feature type="compositionally biased region" description="Basic and acidic residues" evidence="1">
    <location>
        <begin position="535"/>
        <end position="544"/>
    </location>
</feature>
<feature type="domain" description="LysM" evidence="2">
    <location>
        <begin position="720"/>
        <end position="763"/>
    </location>
</feature>
<feature type="compositionally biased region" description="Basic and acidic residues" evidence="1">
    <location>
        <begin position="450"/>
        <end position="465"/>
    </location>
</feature>